<dbReference type="InterPro" id="IPR000014">
    <property type="entry name" value="PAS"/>
</dbReference>
<dbReference type="Pfam" id="PF13426">
    <property type="entry name" value="PAS_9"/>
    <property type="match status" value="3"/>
</dbReference>
<dbReference type="SUPFAM" id="SSF55874">
    <property type="entry name" value="ATPase domain of HSP90 chaperone/DNA topoisomerase II/histidine kinase"/>
    <property type="match status" value="1"/>
</dbReference>
<dbReference type="PROSITE" id="PS50109">
    <property type="entry name" value="HIS_KIN"/>
    <property type="match status" value="1"/>
</dbReference>
<sequence>MNANPSTPIPFERLFAALPGLLLATDKTFNILAVNDWVLKTHDKRRDELVGKPLTLLFPEATTALHGLLATQHEQRISFRAASGGLTRMVFTPIDDEHNHFQYVLVNIDHVASEHASPGATSDSGDLKDLFATVFEFNPAALALSRISDSTVVNVNASFLRLFEFATKADVVGKTSAELNMMSAAEHRNEIIRLLSEKLNVLSVEGNIRTSRGNQKWISCSIIRVEVNGEACLLSAILDITGRKETEEQQKKVNTELEQLVAQRTKDMMQAELDYASIVEQATDGVFISDLKGKYLDANPSACQMVGYTKEEILSLTMHDLLMPADVARNPPKFSELMAGKNILSTRVLRRKDGSPVHVEINAKMLANGRMLGLVRDITERRKVEEQIQNLNIRLEEKVVERTAALEKKIVELHESEEKFQKAFHASSAGITITRLSDARYMEVNDAFLEMIGYTRGEVLQHSSAELGLIVNFEGREKLIRELTELGSVKQMEMTVRKKSGELLEVLSSIETIFHNGERFAINIIYDITERKRGEEKLAAVNRELEAFSYSVSHDLRAPLRSIIGYSELIREDFASSIAPGMEKHLQRIQSNATRMGRLIDDLLEFSRLGKLEIQKTNVDTFLIVEKSIADLKNNTPEKTAIAVRELLPAVGDRAMLSQVWLNLLSNAIKYSSKKEAPAVEVGSYATENEVVFYVKDNGAGFNMEFAAKLFGVFQRLHRPSDFEGTGVGLALVKRIIDKHGGRVWAEGEEEQGATFYFSLPKAQDA</sequence>
<evidence type="ECO:0000256" key="5">
    <source>
        <dbReference type="ARBA" id="ARBA00022777"/>
    </source>
</evidence>
<dbReference type="SMART" id="SM00086">
    <property type="entry name" value="PAC"/>
    <property type="match status" value="4"/>
</dbReference>
<evidence type="ECO:0000256" key="4">
    <source>
        <dbReference type="ARBA" id="ARBA00022679"/>
    </source>
</evidence>
<dbReference type="CDD" id="cd00082">
    <property type="entry name" value="HisKA"/>
    <property type="match status" value="1"/>
</dbReference>
<dbReference type="Proteomes" id="UP000613030">
    <property type="component" value="Unassembled WGS sequence"/>
</dbReference>
<dbReference type="EMBL" id="JAERRB010000002">
    <property type="protein sequence ID" value="MBL0740813.1"/>
    <property type="molecule type" value="Genomic_DNA"/>
</dbReference>
<dbReference type="SMART" id="SM00387">
    <property type="entry name" value="HATPase_c"/>
    <property type="match status" value="1"/>
</dbReference>
<dbReference type="Pfam" id="PF02518">
    <property type="entry name" value="HATPase_c"/>
    <property type="match status" value="1"/>
</dbReference>
<gene>
    <name evidence="10" type="ORF">JI741_06260</name>
</gene>
<feature type="domain" description="Histidine kinase" evidence="7">
    <location>
        <begin position="551"/>
        <end position="764"/>
    </location>
</feature>
<evidence type="ECO:0000259" key="8">
    <source>
        <dbReference type="PROSITE" id="PS50112"/>
    </source>
</evidence>
<dbReference type="InterPro" id="IPR036097">
    <property type="entry name" value="HisK_dim/P_sf"/>
</dbReference>
<dbReference type="SMART" id="SM00091">
    <property type="entry name" value="PAS"/>
    <property type="match status" value="4"/>
</dbReference>
<dbReference type="NCBIfam" id="TIGR00229">
    <property type="entry name" value="sensory_box"/>
    <property type="match status" value="3"/>
</dbReference>
<keyword evidence="5" id="KW-0418">Kinase</keyword>
<dbReference type="InterPro" id="IPR003594">
    <property type="entry name" value="HATPase_dom"/>
</dbReference>
<evidence type="ECO:0000256" key="3">
    <source>
        <dbReference type="ARBA" id="ARBA00022553"/>
    </source>
</evidence>
<evidence type="ECO:0000256" key="1">
    <source>
        <dbReference type="ARBA" id="ARBA00000085"/>
    </source>
</evidence>
<dbReference type="InterPro" id="IPR036890">
    <property type="entry name" value="HATPase_C_sf"/>
</dbReference>
<keyword evidence="4" id="KW-0808">Transferase</keyword>
<dbReference type="InterPro" id="IPR000700">
    <property type="entry name" value="PAS-assoc_C"/>
</dbReference>
<dbReference type="PANTHER" id="PTHR42878">
    <property type="entry name" value="TWO-COMPONENT HISTIDINE KINASE"/>
    <property type="match status" value="1"/>
</dbReference>
<evidence type="ECO:0000256" key="2">
    <source>
        <dbReference type="ARBA" id="ARBA00012438"/>
    </source>
</evidence>
<keyword evidence="11" id="KW-1185">Reference proteome</keyword>
<dbReference type="InterPro" id="IPR013767">
    <property type="entry name" value="PAS_fold"/>
</dbReference>
<evidence type="ECO:0000259" key="9">
    <source>
        <dbReference type="PROSITE" id="PS50113"/>
    </source>
</evidence>
<dbReference type="Pfam" id="PF00512">
    <property type="entry name" value="HisKA"/>
    <property type="match status" value="1"/>
</dbReference>
<dbReference type="PROSITE" id="PS50113">
    <property type="entry name" value="PAC"/>
    <property type="match status" value="2"/>
</dbReference>
<dbReference type="SUPFAM" id="SSF55785">
    <property type="entry name" value="PYP-like sensor domain (PAS domain)"/>
    <property type="match status" value="4"/>
</dbReference>
<dbReference type="PROSITE" id="PS50112">
    <property type="entry name" value="PAS"/>
    <property type="match status" value="2"/>
</dbReference>
<evidence type="ECO:0000313" key="11">
    <source>
        <dbReference type="Proteomes" id="UP000613030"/>
    </source>
</evidence>
<dbReference type="Pfam" id="PF00989">
    <property type="entry name" value="PAS"/>
    <property type="match status" value="1"/>
</dbReference>
<dbReference type="InterPro" id="IPR005467">
    <property type="entry name" value="His_kinase_dom"/>
</dbReference>
<feature type="domain" description="PAS" evidence="8">
    <location>
        <begin position="271"/>
        <end position="341"/>
    </location>
</feature>
<keyword evidence="6" id="KW-0472">Membrane</keyword>
<dbReference type="InterPro" id="IPR003661">
    <property type="entry name" value="HisK_dim/P_dom"/>
</dbReference>
<dbReference type="PANTHER" id="PTHR42878:SF15">
    <property type="entry name" value="BACTERIOPHYTOCHROME"/>
    <property type="match status" value="1"/>
</dbReference>
<evidence type="ECO:0000256" key="6">
    <source>
        <dbReference type="ARBA" id="ARBA00023136"/>
    </source>
</evidence>
<feature type="domain" description="PAS" evidence="8">
    <location>
        <begin position="416"/>
        <end position="483"/>
    </location>
</feature>
<feature type="domain" description="PAC" evidence="9">
    <location>
        <begin position="490"/>
        <end position="540"/>
    </location>
</feature>
<dbReference type="RefSeq" id="WP_202008190.1">
    <property type="nucleotide sequence ID" value="NZ_JAERRB010000002.1"/>
</dbReference>
<comment type="catalytic activity">
    <reaction evidence="1">
        <text>ATP + protein L-histidine = ADP + protein N-phospho-L-histidine.</text>
        <dbReference type="EC" id="2.7.13.3"/>
    </reaction>
</comment>
<dbReference type="InterPro" id="IPR050351">
    <property type="entry name" value="BphY/WalK/GraS-like"/>
</dbReference>
<protein>
    <recommendedName>
        <fullName evidence="2">histidine kinase</fullName>
        <ecNumber evidence="2">2.7.13.3</ecNumber>
    </recommendedName>
</protein>
<dbReference type="Gene3D" id="3.30.565.10">
    <property type="entry name" value="Histidine kinase-like ATPase, C-terminal domain"/>
    <property type="match status" value="1"/>
</dbReference>
<dbReference type="SMART" id="SM00388">
    <property type="entry name" value="HisKA"/>
    <property type="match status" value="1"/>
</dbReference>
<organism evidence="10 11">
    <name type="scientific">Chryseolinea lacunae</name>
    <dbReference type="NCBI Taxonomy" id="2801331"/>
    <lineage>
        <taxon>Bacteria</taxon>
        <taxon>Pseudomonadati</taxon>
        <taxon>Bacteroidota</taxon>
        <taxon>Cytophagia</taxon>
        <taxon>Cytophagales</taxon>
        <taxon>Fulvivirgaceae</taxon>
        <taxon>Chryseolinea</taxon>
    </lineage>
</organism>
<evidence type="ECO:0000313" key="10">
    <source>
        <dbReference type="EMBL" id="MBL0740813.1"/>
    </source>
</evidence>
<dbReference type="InterPro" id="IPR035965">
    <property type="entry name" value="PAS-like_dom_sf"/>
</dbReference>
<dbReference type="Gene3D" id="1.10.287.130">
    <property type="match status" value="1"/>
</dbReference>
<comment type="caution">
    <text evidence="10">The sequence shown here is derived from an EMBL/GenBank/DDBJ whole genome shotgun (WGS) entry which is preliminary data.</text>
</comment>
<dbReference type="InterPro" id="IPR001610">
    <property type="entry name" value="PAC"/>
</dbReference>
<dbReference type="CDD" id="cd00130">
    <property type="entry name" value="PAS"/>
    <property type="match status" value="2"/>
</dbReference>
<evidence type="ECO:0000259" key="7">
    <source>
        <dbReference type="PROSITE" id="PS50109"/>
    </source>
</evidence>
<feature type="domain" description="PAC" evidence="9">
    <location>
        <begin position="342"/>
        <end position="390"/>
    </location>
</feature>
<keyword evidence="3" id="KW-0597">Phosphoprotein</keyword>
<reference evidence="10 11" key="1">
    <citation type="submission" date="2021-01" db="EMBL/GenBank/DDBJ databases">
        <title>Chryseolinea sp. Jin1 Genome sequencing and assembly.</title>
        <authorList>
            <person name="Kim I."/>
        </authorList>
    </citation>
    <scope>NUCLEOTIDE SEQUENCE [LARGE SCALE GENOMIC DNA]</scope>
    <source>
        <strain evidence="10 11">Jin1</strain>
    </source>
</reference>
<proteinExistence type="predicted"/>
<dbReference type="EC" id="2.7.13.3" evidence="2"/>
<dbReference type="InterPro" id="IPR004358">
    <property type="entry name" value="Sig_transdc_His_kin-like_C"/>
</dbReference>
<dbReference type="Gene3D" id="3.30.450.20">
    <property type="entry name" value="PAS domain"/>
    <property type="match status" value="4"/>
</dbReference>
<dbReference type="SUPFAM" id="SSF47384">
    <property type="entry name" value="Homodimeric domain of signal transducing histidine kinase"/>
    <property type="match status" value="1"/>
</dbReference>
<accession>A0ABS1KN98</accession>
<dbReference type="PRINTS" id="PR00344">
    <property type="entry name" value="BCTRLSENSOR"/>
</dbReference>
<name>A0ABS1KN98_9BACT</name>